<evidence type="ECO:0000256" key="2">
    <source>
        <dbReference type="PROSITE-ProRule" id="PRU00169"/>
    </source>
</evidence>
<evidence type="ECO:0000313" key="7">
    <source>
        <dbReference type="Proteomes" id="UP000217141"/>
    </source>
</evidence>
<dbReference type="SMART" id="SM00448">
    <property type="entry name" value="REC"/>
    <property type="match status" value="1"/>
</dbReference>
<reference evidence="5 7" key="2">
    <citation type="submission" date="2017-08" db="EMBL/GenBank/DDBJ databases">
        <title>Whole Genome Sequence of Sphingobium hydrophobicum C1: Insights into Adaption to the Electronic-waste Contaminated Sediment.</title>
        <authorList>
            <person name="Song D."/>
            <person name="Chen X."/>
            <person name="Xu M."/>
        </authorList>
    </citation>
    <scope>NUCLEOTIDE SEQUENCE [LARGE SCALE GENOMIC DNA]</scope>
    <source>
        <strain evidence="5 7">C1</strain>
    </source>
</reference>
<dbReference type="InterPro" id="IPR000792">
    <property type="entry name" value="Tscrpt_reg_LuxR_C"/>
</dbReference>
<feature type="domain" description="Response regulatory" evidence="4">
    <location>
        <begin position="4"/>
        <end position="118"/>
    </location>
</feature>
<reference evidence="6 8" key="1">
    <citation type="submission" date="2014-12" db="EMBL/GenBank/DDBJ databases">
        <title>Whole genome sequencing of Sphingobium xenophagum OW59.</title>
        <authorList>
            <person name="Ohta Y."/>
            <person name="Nishi S."/>
            <person name="Hatada Y."/>
        </authorList>
    </citation>
    <scope>NUCLEOTIDE SEQUENCE [LARGE SCALE GENOMIC DNA]</scope>
    <source>
        <strain evidence="6 8">OW59</strain>
    </source>
</reference>
<evidence type="ECO:0000259" key="3">
    <source>
        <dbReference type="PROSITE" id="PS50043"/>
    </source>
</evidence>
<dbReference type="GO" id="GO:0000160">
    <property type="term" value="P:phosphorelay signal transduction system"/>
    <property type="evidence" value="ECO:0007669"/>
    <property type="project" value="InterPro"/>
</dbReference>
<dbReference type="InterPro" id="IPR011006">
    <property type="entry name" value="CheY-like_superfamily"/>
</dbReference>
<dbReference type="AlphaFoldDB" id="A0A249MY65"/>
<gene>
    <name evidence="5" type="ORF">CJD35_16540</name>
    <name evidence="6" type="ORF">MBESOW_P3526</name>
</gene>
<accession>A0A249MY65</accession>
<dbReference type="Gene3D" id="3.40.50.2300">
    <property type="match status" value="1"/>
</dbReference>
<dbReference type="InterPro" id="IPR001789">
    <property type="entry name" value="Sig_transdc_resp-reg_receiver"/>
</dbReference>
<evidence type="ECO:0000313" key="5">
    <source>
        <dbReference type="EMBL" id="ASY46104.1"/>
    </source>
</evidence>
<dbReference type="PRINTS" id="PR00038">
    <property type="entry name" value="HTHLUXR"/>
</dbReference>
<dbReference type="Gene3D" id="1.10.10.10">
    <property type="entry name" value="Winged helix-like DNA-binding domain superfamily/Winged helix DNA-binding domain"/>
    <property type="match status" value="1"/>
</dbReference>
<protein>
    <submittedName>
        <fullName evidence="5">DNA-binding response regulator</fullName>
    </submittedName>
    <submittedName>
        <fullName evidence="6">Two-component system, LuxR family, response regulator FixJ</fullName>
    </submittedName>
</protein>
<dbReference type="InterPro" id="IPR039420">
    <property type="entry name" value="WalR-like"/>
</dbReference>
<feature type="domain" description="HTH luxR-type" evidence="3">
    <location>
        <begin position="134"/>
        <end position="199"/>
    </location>
</feature>
<dbReference type="InterPro" id="IPR016032">
    <property type="entry name" value="Sig_transdc_resp-reg_C-effctor"/>
</dbReference>
<dbReference type="PANTHER" id="PTHR43214:SF44">
    <property type="entry name" value="TWO-COMPONENT RESPONSE REGULATOR"/>
    <property type="match status" value="1"/>
</dbReference>
<dbReference type="Pfam" id="PF00072">
    <property type="entry name" value="Response_reg"/>
    <property type="match status" value="1"/>
</dbReference>
<dbReference type="PROSITE" id="PS50043">
    <property type="entry name" value="HTH_LUXR_2"/>
    <property type="match status" value="1"/>
</dbReference>
<feature type="modified residue" description="4-aspartylphosphate" evidence="2">
    <location>
        <position position="53"/>
    </location>
</feature>
<dbReference type="Proteomes" id="UP000217141">
    <property type="component" value="Chromosome II"/>
</dbReference>
<accession>A0A401J6T1</accession>
<evidence type="ECO:0000313" key="8">
    <source>
        <dbReference type="Proteomes" id="UP000290975"/>
    </source>
</evidence>
<proteinExistence type="predicted"/>
<sequence>MIHKVYVVDDDELTCVALRDLLEIVPGVDVEMFASGQDFLDAMPVAGGLLLMDVYMPGLDGFETVAKLGARRSQFPTIMMSGRGEIRQAVQAMKMGAIDYLEKPCQPQTLYAAVKAGLGQLKTVLDDQSANTEAQQRIASLTERESELLRLLVSGMTNKDAAEQMAISVRTAEAHRAKIMLKLGADNFTEVMRLAYASGFATLSPDNGPPPVLQQA</sequence>
<dbReference type="SUPFAM" id="SSF46894">
    <property type="entry name" value="C-terminal effector domain of the bipartite response regulators"/>
    <property type="match status" value="1"/>
</dbReference>
<dbReference type="PROSITE" id="PS50110">
    <property type="entry name" value="RESPONSE_REGULATORY"/>
    <property type="match status" value="1"/>
</dbReference>
<evidence type="ECO:0000256" key="1">
    <source>
        <dbReference type="ARBA" id="ARBA00023125"/>
    </source>
</evidence>
<dbReference type="STRING" id="1192759.GCA_000277525_01001"/>
<dbReference type="InterPro" id="IPR036388">
    <property type="entry name" value="WH-like_DNA-bd_sf"/>
</dbReference>
<evidence type="ECO:0000259" key="4">
    <source>
        <dbReference type="PROSITE" id="PS50110"/>
    </source>
</evidence>
<dbReference type="GO" id="GO:0003677">
    <property type="term" value="F:DNA binding"/>
    <property type="evidence" value="ECO:0007669"/>
    <property type="project" value="UniProtKB-KW"/>
</dbReference>
<dbReference type="GO" id="GO:0006355">
    <property type="term" value="P:regulation of DNA-templated transcription"/>
    <property type="evidence" value="ECO:0007669"/>
    <property type="project" value="InterPro"/>
</dbReference>
<dbReference type="Proteomes" id="UP000290975">
    <property type="component" value="Unassembled WGS sequence"/>
</dbReference>
<dbReference type="CDD" id="cd06170">
    <property type="entry name" value="LuxR_C_like"/>
    <property type="match status" value="1"/>
</dbReference>
<dbReference type="EMBL" id="CP022746">
    <property type="protein sequence ID" value="ASY46104.1"/>
    <property type="molecule type" value="Genomic_DNA"/>
</dbReference>
<evidence type="ECO:0000313" key="6">
    <source>
        <dbReference type="EMBL" id="GBH32294.1"/>
    </source>
</evidence>
<dbReference type="EMBL" id="BBQY01000035">
    <property type="protein sequence ID" value="GBH32294.1"/>
    <property type="molecule type" value="Genomic_DNA"/>
</dbReference>
<organism evidence="5 7">
    <name type="scientific">Sphingobium xenophagum</name>
    <dbReference type="NCBI Taxonomy" id="121428"/>
    <lineage>
        <taxon>Bacteria</taxon>
        <taxon>Pseudomonadati</taxon>
        <taxon>Pseudomonadota</taxon>
        <taxon>Alphaproteobacteria</taxon>
        <taxon>Sphingomonadales</taxon>
        <taxon>Sphingomonadaceae</taxon>
        <taxon>Sphingobium</taxon>
    </lineage>
</organism>
<keyword evidence="1 5" id="KW-0238">DNA-binding</keyword>
<dbReference type="Pfam" id="PF00196">
    <property type="entry name" value="GerE"/>
    <property type="match status" value="1"/>
</dbReference>
<keyword evidence="8" id="KW-1185">Reference proteome</keyword>
<dbReference type="RefSeq" id="WP_017181869.1">
    <property type="nucleotide sequence ID" value="NZ_BBQY01000035.1"/>
</dbReference>
<dbReference type="KEGG" id="shyd:CJD35_16540"/>
<dbReference type="SMART" id="SM00421">
    <property type="entry name" value="HTH_LUXR"/>
    <property type="match status" value="1"/>
</dbReference>
<dbReference type="PANTHER" id="PTHR43214">
    <property type="entry name" value="TWO-COMPONENT RESPONSE REGULATOR"/>
    <property type="match status" value="1"/>
</dbReference>
<dbReference type="SUPFAM" id="SSF52172">
    <property type="entry name" value="CheY-like"/>
    <property type="match status" value="1"/>
</dbReference>
<name>A0A249MY65_SPHXE</name>
<keyword evidence="2" id="KW-0597">Phosphoprotein</keyword>